<dbReference type="Pfam" id="PF07992">
    <property type="entry name" value="Pyr_redox_2"/>
    <property type="match status" value="1"/>
</dbReference>
<dbReference type="PANTHER" id="PTHR42949">
    <property type="entry name" value="ANAEROBIC GLYCEROL-3-PHOSPHATE DEHYDROGENASE SUBUNIT B"/>
    <property type="match status" value="1"/>
</dbReference>
<evidence type="ECO:0000256" key="1">
    <source>
        <dbReference type="ARBA" id="ARBA00023002"/>
    </source>
</evidence>
<reference evidence="3" key="1">
    <citation type="submission" date="2019-11" db="EMBL/GenBank/DDBJ databases">
        <authorList>
            <person name="Feng L."/>
        </authorList>
    </citation>
    <scope>NUCLEOTIDE SEQUENCE</scope>
    <source>
        <strain evidence="3">RgnavusLFYP19</strain>
    </source>
</reference>
<dbReference type="SUPFAM" id="SSF51905">
    <property type="entry name" value="FAD/NAD(P)-binding domain"/>
    <property type="match status" value="1"/>
</dbReference>
<dbReference type="PRINTS" id="PR00368">
    <property type="entry name" value="FADPNR"/>
</dbReference>
<organism evidence="3">
    <name type="scientific">Mediterraneibacter gnavus</name>
    <name type="common">Ruminococcus gnavus</name>
    <dbReference type="NCBI Taxonomy" id="33038"/>
    <lineage>
        <taxon>Bacteria</taxon>
        <taxon>Bacillati</taxon>
        <taxon>Bacillota</taxon>
        <taxon>Clostridia</taxon>
        <taxon>Lachnospirales</taxon>
        <taxon>Lachnospiraceae</taxon>
        <taxon>Mediterraneibacter</taxon>
    </lineage>
</organism>
<dbReference type="RefSeq" id="WP_156729133.1">
    <property type="nucleotide sequence ID" value="NZ_CACRUK010000015.1"/>
</dbReference>
<dbReference type="PANTHER" id="PTHR42949:SF3">
    <property type="entry name" value="ANAEROBIC GLYCEROL-3-PHOSPHATE DEHYDROGENASE SUBUNIT B"/>
    <property type="match status" value="1"/>
</dbReference>
<dbReference type="EMBL" id="CACRUK010000015">
    <property type="protein sequence ID" value="VYU02186.1"/>
    <property type="molecule type" value="Genomic_DNA"/>
</dbReference>
<dbReference type="InterPro" id="IPR051691">
    <property type="entry name" value="Metab_Enz_Cyan_OpOx_G3PDH"/>
</dbReference>
<dbReference type="PRINTS" id="PR00469">
    <property type="entry name" value="PNDRDTASEII"/>
</dbReference>
<evidence type="ECO:0000259" key="2">
    <source>
        <dbReference type="Pfam" id="PF07992"/>
    </source>
</evidence>
<dbReference type="AlphaFoldDB" id="A0A6N3BBG6"/>
<dbReference type="InterPro" id="IPR023753">
    <property type="entry name" value="FAD/NAD-binding_dom"/>
</dbReference>
<accession>A0A6N3BBG6</accession>
<dbReference type="GO" id="GO:0004791">
    <property type="term" value="F:thioredoxin-disulfide reductase (NADPH) activity"/>
    <property type="evidence" value="ECO:0007669"/>
    <property type="project" value="UniProtKB-EC"/>
</dbReference>
<dbReference type="Gene3D" id="3.50.50.60">
    <property type="entry name" value="FAD/NAD(P)-binding domain"/>
    <property type="match status" value="2"/>
</dbReference>
<protein>
    <submittedName>
        <fullName evidence="3">Thioredoxin reductase</fullName>
        <ecNumber evidence="3">1.8.1.9</ecNumber>
    </submittedName>
</protein>
<proteinExistence type="predicted"/>
<name>A0A6N3BBG6_MEDGN</name>
<feature type="domain" description="FAD/NAD(P)-binding" evidence="2">
    <location>
        <begin position="4"/>
        <end position="304"/>
    </location>
</feature>
<gene>
    <name evidence="3" type="primary">trxB_3</name>
    <name evidence="3" type="ORF">RGLFYP19_01229</name>
</gene>
<keyword evidence="1 3" id="KW-0560">Oxidoreductase</keyword>
<evidence type="ECO:0000313" key="3">
    <source>
        <dbReference type="EMBL" id="VYU02186.1"/>
    </source>
</evidence>
<dbReference type="InterPro" id="IPR036188">
    <property type="entry name" value="FAD/NAD-bd_sf"/>
</dbReference>
<dbReference type="EC" id="1.8.1.9" evidence="3"/>
<sequence>MEKYKIVIIGGGPAGLAAAAEAKRAGAEKILILERDDRLGGILNQCIHNGFGLHTFKEELTGPEYAARFIEQVKQLSMEYRLHTMVMDITKERVITAMSSERGIYQIQAKAVILAMGCRERPRGALNIPGYRPAGIYTAGSAQRLVNMEGYLPGKEVVILGSGDIGLIMARRMTLEGAHVNVVAELMPYSGGLKRNIVQCLDDYGIPLKLSHTVVKIHGKKRVEGVTLAQVDAQAKPIPGTEEFYPCDTLLLSVGLLPENELSRQAEVPLSPVTNGPIVDENLETEVPGIFACGNVLHVHDLVDFVSEEAAQAGRAAAEYVKETQKLQKEEIQRECVPVQTSGGVRYAVPSRLHKKQHQAQKIRFRVSQVFGACKIQVYLNEELVLEKKKRSAAPGEMEQILIPEKVLEAAGEIRSIRLQMEEV</sequence>